<name>A0A346PLQ7_9EURY</name>
<protein>
    <submittedName>
        <fullName evidence="4">Uncharacterized protein</fullName>
    </submittedName>
</protein>
<evidence type="ECO:0000256" key="1">
    <source>
        <dbReference type="SAM" id="MobiDB-lite"/>
    </source>
</evidence>
<reference evidence="4" key="3">
    <citation type="journal article" date="2019" name="Int. J. Syst. Evol. Microbiol.">
        <title>Natronolimnobius sulfurireducens sp. nov. and Halalkaliarchaeum desulfuricum gen. nov., sp. nov., the first sulfur-respiring alkaliphilic haloarchaea from hypersaline alkaline lakes.</title>
        <authorList>
            <person name="Sorokin D.Y."/>
            <person name="Yakimov M."/>
            <person name="Messina E."/>
            <person name="Merkel A.Y."/>
            <person name="Bale N.J."/>
            <person name="Sinninghe Damste J.S."/>
        </authorList>
    </citation>
    <scope>NUCLEOTIDE SEQUENCE</scope>
    <source>
        <strain evidence="4">AArc-Mg</strain>
        <strain evidence="3">AArc1</strain>
    </source>
</reference>
<dbReference type="Proteomes" id="UP000258613">
    <property type="component" value="Chromosome"/>
</dbReference>
<reference evidence="6" key="1">
    <citation type="submission" date="2017-10" db="EMBL/GenBank/DDBJ databases">
        <title>Phenotypic and genomic properties of facultatively anaerobic sulfur-reducing natronoarchaea from hypersaline soda lakes.</title>
        <authorList>
            <person name="Sorokin D.Y."/>
            <person name="Kublanov I.V."/>
            <person name="Roman P."/>
            <person name="Sinninghe Damste J.S."/>
            <person name="Golyshin P.N."/>
            <person name="Rojo D."/>
            <person name="Ciordia S."/>
            <person name="Mena Md.C."/>
            <person name="Ferrer M."/>
            <person name="Messina E."/>
            <person name="Smedile F."/>
            <person name="La Spada G."/>
            <person name="La Cono V."/>
            <person name="Yakimov M.M."/>
        </authorList>
    </citation>
    <scope>NUCLEOTIDE SEQUENCE [LARGE SCALE GENOMIC DNA]</scope>
    <source>
        <strain evidence="6">AArc1</strain>
    </source>
</reference>
<evidence type="ECO:0000313" key="4">
    <source>
        <dbReference type="EMBL" id="AXR80452.1"/>
    </source>
</evidence>
<keyword evidence="2" id="KW-0472">Membrane</keyword>
<accession>A0A346PB87</accession>
<dbReference type="PROSITE" id="PS51318">
    <property type="entry name" value="TAT"/>
    <property type="match status" value="1"/>
</dbReference>
<keyword evidence="5" id="KW-1185">Reference proteome</keyword>
<feature type="compositionally biased region" description="Low complexity" evidence="1">
    <location>
        <begin position="241"/>
        <end position="251"/>
    </location>
</feature>
<accession>A0A346PLQ7</accession>
<sequence length="266" mass="28909">MSRTPSTRELLVAVALAGAALALGTTAVLRPTLLEQVPALESALGGLEPRTVVLASILGTLGVAALVGVAGKLRRPPVEPLRSTPATGATDSASRCSRNRSRTGVREQSRERDEQPKDRNEHRSESTTYPVVGEPYDRYVALATTYDDEPRAVRDGARKTLVETLRPVAARTYANTTGRPRDEARRAIETGSWTDDPRAGPFLADERGPSTPLWVWLADLVRPGDPFSRALERTLDELEALEATTEATTKAPGERRVGRHRREGET</sequence>
<dbReference type="EMBL" id="CP024047">
    <property type="protein sequence ID" value="AXR76782.1"/>
    <property type="molecule type" value="Genomic_DNA"/>
</dbReference>
<feature type="compositionally biased region" description="Basic and acidic residues" evidence="1">
    <location>
        <begin position="252"/>
        <end position="266"/>
    </location>
</feature>
<feature type="region of interest" description="Disordered" evidence="1">
    <location>
        <begin position="75"/>
        <end position="131"/>
    </location>
</feature>
<dbReference type="Pfam" id="PF23933">
    <property type="entry name" value="DUF7269"/>
    <property type="match status" value="1"/>
</dbReference>
<feature type="compositionally biased region" description="Basic and acidic residues" evidence="1">
    <location>
        <begin position="104"/>
        <end position="125"/>
    </location>
</feature>
<feature type="compositionally biased region" description="Polar residues" evidence="1">
    <location>
        <begin position="84"/>
        <end position="96"/>
    </location>
</feature>
<dbReference type="Proteomes" id="UP000258707">
    <property type="component" value="Chromosome"/>
</dbReference>
<dbReference type="EMBL" id="CP027033">
    <property type="protein sequence ID" value="AXR80452.1"/>
    <property type="molecule type" value="Genomic_DNA"/>
</dbReference>
<keyword evidence="2" id="KW-0812">Transmembrane</keyword>
<proteinExistence type="predicted"/>
<reference evidence="5" key="2">
    <citation type="submission" date="2018-02" db="EMBL/GenBank/DDBJ databases">
        <title>Phenotypic and genomic properties of facultatively anaerobic sulfur-reducing natronoarchaea from hypersaline soda lakes.</title>
        <authorList>
            <person name="Sorokin D.Y."/>
            <person name="Kublanov I.V."/>
            <person name="Roman P."/>
            <person name="Sinninghe Damste J.S."/>
            <person name="Golyshin P.N."/>
            <person name="Rojo D."/>
            <person name="Ciordia S."/>
            <person name="Mena M.D.C."/>
            <person name="Ferrer M."/>
            <person name="Messina E."/>
            <person name="Smedile F."/>
            <person name="La Spada G."/>
            <person name="La Cono V."/>
            <person name="Yakimov M.M."/>
        </authorList>
    </citation>
    <scope>NUCLEOTIDE SEQUENCE [LARGE SCALE GENOMIC DNA]</scope>
    <source>
        <strain evidence="5">AArc-Mg</strain>
    </source>
</reference>
<keyword evidence="2" id="KW-1133">Transmembrane helix</keyword>
<evidence type="ECO:0000313" key="6">
    <source>
        <dbReference type="Proteomes" id="UP000258707"/>
    </source>
</evidence>
<dbReference type="InterPro" id="IPR006311">
    <property type="entry name" value="TAT_signal"/>
</dbReference>
<evidence type="ECO:0000313" key="5">
    <source>
        <dbReference type="Proteomes" id="UP000258613"/>
    </source>
</evidence>
<gene>
    <name evidence="3" type="ORF">AArc1_0438</name>
    <name evidence="4" type="ORF">AArcMg_0429</name>
</gene>
<evidence type="ECO:0000313" key="3">
    <source>
        <dbReference type="EMBL" id="AXR76782.1"/>
    </source>
</evidence>
<feature type="region of interest" description="Disordered" evidence="1">
    <location>
        <begin position="240"/>
        <end position="266"/>
    </location>
</feature>
<organism evidence="4 5">
    <name type="scientific">Natrarchaeobaculum sulfurireducens</name>
    <dbReference type="NCBI Taxonomy" id="2044521"/>
    <lineage>
        <taxon>Archaea</taxon>
        <taxon>Methanobacteriati</taxon>
        <taxon>Methanobacteriota</taxon>
        <taxon>Stenosarchaea group</taxon>
        <taxon>Halobacteria</taxon>
        <taxon>Halobacteriales</taxon>
        <taxon>Natrialbaceae</taxon>
        <taxon>Natrarchaeobaculum</taxon>
    </lineage>
</organism>
<dbReference type="KEGG" id="nag:AArcMg_0429"/>
<dbReference type="RefSeq" id="WP_117362895.1">
    <property type="nucleotide sequence ID" value="NZ_CP024047.1"/>
</dbReference>
<dbReference type="GeneID" id="37640913"/>
<dbReference type="OrthoDB" id="31512at2157"/>
<dbReference type="InterPro" id="IPR055693">
    <property type="entry name" value="DUF7269"/>
</dbReference>
<evidence type="ECO:0000256" key="2">
    <source>
        <dbReference type="SAM" id="Phobius"/>
    </source>
</evidence>
<dbReference type="KEGG" id="nan:AArc1_0438"/>
<feature type="transmembrane region" description="Helical" evidence="2">
    <location>
        <begin position="51"/>
        <end position="73"/>
    </location>
</feature>
<dbReference type="AlphaFoldDB" id="A0A346PLQ7"/>